<dbReference type="Proteomes" id="UP001443914">
    <property type="component" value="Unassembled WGS sequence"/>
</dbReference>
<comment type="caution">
    <text evidence="2">The sequence shown here is derived from an EMBL/GenBank/DDBJ whole genome shotgun (WGS) entry which is preliminary data.</text>
</comment>
<evidence type="ECO:0000313" key="3">
    <source>
        <dbReference type="Proteomes" id="UP001443914"/>
    </source>
</evidence>
<feature type="compositionally biased region" description="Low complexity" evidence="1">
    <location>
        <begin position="48"/>
        <end position="60"/>
    </location>
</feature>
<sequence>MASKNGKQYTTQTTPKMLKEYLQEINTTPLNSSSCGFTSFPRRLPHQPATTLPRSRSRSRAAAETALTSVTKLLSSVNSSLSTILDRWSFRNKMRSKNKTTVSKVKVKDILRWRSFRDAVVIAEESSSKLQVEFGDVRVFQTASTCSDMVFPTTATDCSSSSEFGLELGLESDTELSKGESDGFRCSMDELPCWWGNVFDEGVMWDHDNDVVATVSGVASKEDNHNNAMEDEKEQRSPVSVLDSPFREEVFDHEFESSFDQSLANMERTKQSLLERIQWLENLAGVSEEEGDETELVHEEELRRDDNTVEAIAKGNLSKVVGKFVRGEQGFKDKAACIREMEENWKWTSKFEEEKKELGVELGVELVTDLVDEVLVDLFGRRNNDIVPMS</sequence>
<gene>
    <name evidence="2" type="ORF">RND81_03G203700</name>
</gene>
<evidence type="ECO:0008006" key="4">
    <source>
        <dbReference type="Google" id="ProtNLM"/>
    </source>
</evidence>
<dbReference type="PANTHER" id="PTHR33623">
    <property type="entry name" value="OS04G0572500 PROTEIN"/>
    <property type="match status" value="1"/>
</dbReference>
<keyword evidence="3" id="KW-1185">Reference proteome</keyword>
<reference evidence="2" key="1">
    <citation type="submission" date="2024-03" db="EMBL/GenBank/DDBJ databases">
        <title>WGS assembly of Saponaria officinalis var. Norfolk2.</title>
        <authorList>
            <person name="Jenkins J."/>
            <person name="Shu S."/>
            <person name="Grimwood J."/>
            <person name="Barry K."/>
            <person name="Goodstein D."/>
            <person name="Schmutz J."/>
            <person name="Leebens-Mack J."/>
            <person name="Osbourn A."/>
        </authorList>
    </citation>
    <scope>NUCLEOTIDE SEQUENCE [LARGE SCALE GENOMIC DNA]</scope>
    <source>
        <strain evidence="2">JIC</strain>
    </source>
</reference>
<dbReference type="PANTHER" id="PTHR33623:SF4">
    <property type="entry name" value="DUF4378 DOMAIN-CONTAINING PROTEIN"/>
    <property type="match status" value="1"/>
</dbReference>
<protein>
    <recommendedName>
        <fullName evidence="4">DUF4378 domain-containing protein</fullName>
    </recommendedName>
</protein>
<feature type="region of interest" description="Disordered" evidence="1">
    <location>
        <begin position="34"/>
        <end position="60"/>
    </location>
</feature>
<dbReference type="AlphaFoldDB" id="A0AAW1M8V8"/>
<name>A0AAW1M8V8_SAPOF</name>
<evidence type="ECO:0000256" key="1">
    <source>
        <dbReference type="SAM" id="MobiDB-lite"/>
    </source>
</evidence>
<organism evidence="2 3">
    <name type="scientific">Saponaria officinalis</name>
    <name type="common">Common soapwort</name>
    <name type="synonym">Lychnis saponaria</name>
    <dbReference type="NCBI Taxonomy" id="3572"/>
    <lineage>
        <taxon>Eukaryota</taxon>
        <taxon>Viridiplantae</taxon>
        <taxon>Streptophyta</taxon>
        <taxon>Embryophyta</taxon>
        <taxon>Tracheophyta</taxon>
        <taxon>Spermatophyta</taxon>
        <taxon>Magnoliopsida</taxon>
        <taxon>eudicotyledons</taxon>
        <taxon>Gunneridae</taxon>
        <taxon>Pentapetalae</taxon>
        <taxon>Caryophyllales</taxon>
        <taxon>Caryophyllaceae</taxon>
        <taxon>Caryophylleae</taxon>
        <taxon>Saponaria</taxon>
    </lineage>
</organism>
<proteinExistence type="predicted"/>
<accession>A0AAW1M8V8</accession>
<evidence type="ECO:0000313" key="2">
    <source>
        <dbReference type="EMBL" id="KAK9742891.1"/>
    </source>
</evidence>
<dbReference type="EMBL" id="JBDFQZ010000003">
    <property type="protein sequence ID" value="KAK9742891.1"/>
    <property type="molecule type" value="Genomic_DNA"/>
</dbReference>